<comment type="caution">
    <text evidence="2">The sequence shown here is derived from an EMBL/GenBank/DDBJ whole genome shotgun (WGS) entry which is preliminary data.</text>
</comment>
<evidence type="ECO:0008006" key="4">
    <source>
        <dbReference type="Google" id="ProtNLM"/>
    </source>
</evidence>
<dbReference type="AlphaFoldDB" id="A0A9W9A6G7"/>
<evidence type="ECO:0000313" key="2">
    <source>
        <dbReference type="EMBL" id="KAJ4474665.1"/>
    </source>
</evidence>
<dbReference type="EMBL" id="JANVFS010000023">
    <property type="protein sequence ID" value="KAJ4474665.1"/>
    <property type="molecule type" value="Genomic_DNA"/>
</dbReference>
<gene>
    <name evidence="2" type="ORF">C8J55DRAFT_518294</name>
</gene>
<sequence length="555" mass="63041">MSSKIALDDLNIDILCHILLIVHDVSKHSLLSMICANRTLYDITLPIFHRSCVMDYSPDLQRDTIARMESWLENGSKMLSFIRHITVKGIPPYWRLRRDESIQAPDTTKWTSLVQVLSRLSHLASFTFAYSEQMPLVLLDALHHHHPSSHLHIRNWTRISPDTPFGDPAEDALANSPCLRSLHGHFITGTGPVADFRFSAFDRIAKLSPNLEAISRTSRSAGGCVMYVRPMDQMYAQNTERKKFEVDAPLRKCIKSLQMDHIDGKALKELSSYMQLDQLTSLTNIRPSSSSDFLCLAGTDSAYHLPALKQLDVRLLTKSHGLDQIEEMVDAFCIFLASCGPLESLSIVLKTSQSWKPILSVILDHHSHSLRTLSLHQVESSKGDSMRICLTLDQLTDICGSCPQLTNLALDIDRTLEGKSECAYYTVLCQFTNLRELTIHMDLGIAFLASPSKEQQEGDRRTKLAFYPEADENFAMEVWKEVSKRGDGEFAGLRELVLCLGEQNRQIRNGYPAPWVIDEQSRRQWARVRKSERDDRPREVDVNIRGGRPRTRLRV</sequence>
<feature type="compositionally biased region" description="Basic and acidic residues" evidence="1">
    <location>
        <begin position="529"/>
        <end position="542"/>
    </location>
</feature>
<protein>
    <recommendedName>
        <fullName evidence="4">F-box domain-containing protein</fullName>
    </recommendedName>
</protein>
<evidence type="ECO:0000256" key="1">
    <source>
        <dbReference type="SAM" id="MobiDB-lite"/>
    </source>
</evidence>
<dbReference type="Proteomes" id="UP001150238">
    <property type="component" value="Unassembled WGS sequence"/>
</dbReference>
<reference evidence="2" key="2">
    <citation type="journal article" date="2023" name="Proc. Natl. Acad. Sci. U.S.A.">
        <title>A global phylogenomic analysis of the shiitake genus Lentinula.</title>
        <authorList>
            <person name="Sierra-Patev S."/>
            <person name="Min B."/>
            <person name="Naranjo-Ortiz M."/>
            <person name="Looney B."/>
            <person name="Konkel Z."/>
            <person name="Slot J.C."/>
            <person name="Sakamoto Y."/>
            <person name="Steenwyk J.L."/>
            <person name="Rokas A."/>
            <person name="Carro J."/>
            <person name="Camarero S."/>
            <person name="Ferreira P."/>
            <person name="Molpeceres G."/>
            <person name="Ruiz-Duenas F.J."/>
            <person name="Serrano A."/>
            <person name="Henrissat B."/>
            <person name="Drula E."/>
            <person name="Hughes K.W."/>
            <person name="Mata J.L."/>
            <person name="Ishikawa N.K."/>
            <person name="Vargas-Isla R."/>
            <person name="Ushijima S."/>
            <person name="Smith C.A."/>
            <person name="Donoghue J."/>
            <person name="Ahrendt S."/>
            <person name="Andreopoulos W."/>
            <person name="He G."/>
            <person name="LaButti K."/>
            <person name="Lipzen A."/>
            <person name="Ng V."/>
            <person name="Riley R."/>
            <person name="Sandor L."/>
            <person name="Barry K."/>
            <person name="Martinez A.T."/>
            <person name="Xiao Y."/>
            <person name="Gibbons J.G."/>
            <person name="Terashima K."/>
            <person name="Grigoriev I.V."/>
            <person name="Hibbett D."/>
        </authorList>
    </citation>
    <scope>NUCLEOTIDE SEQUENCE</scope>
    <source>
        <strain evidence="2">Sp2 HRB7682 ss15</strain>
    </source>
</reference>
<organism evidence="2 3">
    <name type="scientific">Lentinula lateritia</name>
    <dbReference type="NCBI Taxonomy" id="40482"/>
    <lineage>
        <taxon>Eukaryota</taxon>
        <taxon>Fungi</taxon>
        <taxon>Dikarya</taxon>
        <taxon>Basidiomycota</taxon>
        <taxon>Agaricomycotina</taxon>
        <taxon>Agaricomycetes</taxon>
        <taxon>Agaricomycetidae</taxon>
        <taxon>Agaricales</taxon>
        <taxon>Marasmiineae</taxon>
        <taxon>Omphalotaceae</taxon>
        <taxon>Lentinula</taxon>
    </lineage>
</organism>
<proteinExistence type="predicted"/>
<evidence type="ECO:0000313" key="3">
    <source>
        <dbReference type="Proteomes" id="UP001150238"/>
    </source>
</evidence>
<feature type="region of interest" description="Disordered" evidence="1">
    <location>
        <begin position="528"/>
        <end position="555"/>
    </location>
</feature>
<accession>A0A9W9A6G7</accession>
<name>A0A9W9A6G7_9AGAR</name>
<reference evidence="2" key="1">
    <citation type="submission" date="2022-08" db="EMBL/GenBank/DDBJ databases">
        <authorList>
            <consortium name="DOE Joint Genome Institute"/>
            <person name="Min B."/>
            <person name="Riley R."/>
            <person name="Sierra-Patev S."/>
            <person name="Naranjo-Ortiz M."/>
            <person name="Looney B."/>
            <person name="Konkel Z."/>
            <person name="Slot J.C."/>
            <person name="Sakamoto Y."/>
            <person name="Steenwyk J.L."/>
            <person name="Rokas A."/>
            <person name="Carro J."/>
            <person name="Camarero S."/>
            <person name="Ferreira P."/>
            <person name="Molpeceres G."/>
            <person name="Ruiz-Duenas F.J."/>
            <person name="Serrano A."/>
            <person name="Henrissat B."/>
            <person name="Drula E."/>
            <person name="Hughes K.W."/>
            <person name="Mata J.L."/>
            <person name="Ishikawa N.K."/>
            <person name="Vargas-Isla R."/>
            <person name="Ushijima S."/>
            <person name="Smith C.A."/>
            <person name="Ahrendt S."/>
            <person name="Andreopoulos W."/>
            <person name="He G."/>
            <person name="Labutti K."/>
            <person name="Lipzen A."/>
            <person name="Ng V."/>
            <person name="Sandor L."/>
            <person name="Barry K."/>
            <person name="Martinez A.T."/>
            <person name="Xiao Y."/>
            <person name="Gibbons J.G."/>
            <person name="Terashima K."/>
            <person name="Hibbett D.S."/>
            <person name="Grigoriev I.V."/>
        </authorList>
    </citation>
    <scope>NUCLEOTIDE SEQUENCE</scope>
    <source>
        <strain evidence="2">Sp2 HRB7682 ss15</strain>
    </source>
</reference>